<evidence type="ECO:0000256" key="1">
    <source>
        <dbReference type="SAM" id="MobiDB-lite"/>
    </source>
</evidence>
<feature type="compositionally biased region" description="Polar residues" evidence="1">
    <location>
        <begin position="23"/>
        <end position="36"/>
    </location>
</feature>
<sequence length="112" mass="12170">MDMETKATVEIARVRSGKEPQPGQKNRSSGNFSTENLPVGTKYLKWEVIGGGDPDFISFNVMEDKSAATDPTHFSGILSGNRTSVISKRSLYIANPKNATSEFTVIVSAMVQ</sequence>
<reference evidence="2 3" key="1">
    <citation type="submission" date="2012-12" db="EMBL/GenBank/DDBJ databases">
        <title>The Genome Sequence of Bacillus cereus HuB4-4.</title>
        <authorList>
            <consortium name="The Broad Institute Genome Sequencing Platform"/>
            <consortium name="The Broad Institute Genome Sequencing Center for Infectious Disease"/>
            <person name="Feldgarden M."/>
            <person name="Van der Auwera G.A."/>
            <person name="Mahillon J."/>
            <person name="Duprez V."/>
            <person name="Timmery S."/>
            <person name="Mattelet C."/>
            <person name="Dierick K."/>
            <person name="Sun M."/>
            <person name="Yu Z."/>
            <person name="Zhu L."/>
            <person name="Hu X."/>
            <person name="Shank E.B."/>
            <person name="Swiecicka I."/>
            <person name="Hansen B.M."/>
            <person name="Andrup L."/>
            <person name="Walker B."/>
            <person name="Young S.K."/>
            <person name="Zeng Q."/>
            <person name="Gargeya S."/>
            <person name="Fitzgerald M."/>
            <person name="Haas B."/>
            <person name="Abouelleil A."/>
            <person name="Alvarado L."/>
            <person name="Arachchi H.M."/>
            <person name="Berlin A.M."/>
            <person name="Chapman S.B."/>
            <person name="Dewar J."/>
            <person name="Goldberg J."/>
            <person name="Griggs A."/>
            <person name="Gujja S."/>
            <person name="Hansen M."/>
            <person name="Howarth C."/>
            <person name="Imamovic A."/>
            <person name="Larimer J."/>
            <person name="McCowan C."/>
            <person name="Murphy C."/>
            <person name="Neiman D."/>
            <person name="Pearson M."/>
            <person name="Priest M."/>
            <person name="Roberts A."/>
            <person name="Saif S."/>
            <person name="Shea T."/>
            <person name="Sisk P."/>
            <person name="Sykes S."/>
            <person name="Wortman J."/>
            <person name="Nusbaum C."/>
            <person name="Birren B."/>
        </authorList>
    </citation>
    <scope>NUCLEOTIDE SEQUENCE [LARGE SCALE GENOMIC DNA]</scope>
    <source>
        <strain evidence="2 3">HuB4-4</strain>
    </source>
</reference>
<evidence type="ECO:0008006" key="4">
    <source>
        <dbReference type="Google" id="ProtNLM"/>
    </source>
</evidence>
<gene>
    <name evidence="2" type="ORF">IGM_05789</name>
</gene>
<feature type="region of interest" description="Disordered" evidence="1">
    <location>
        <begin position="1"/>
        <end position="37"/>
    </location>
</feature>
<dbReference type="AlphaFoldDB" id="A0A9W5VJ08"/>
<comment type="caution">
    <text evidence="2">The sequence shown here is derived from an EMBL/GenBank/DDBJ whole genome shotgun (WGS) entry which is preliminary data.</text>
</comment>
<proteinExistence type="predicted"/>
<dbReference type="EMBL" id="AHEF01000095">
    <property type="protein sequence ID" value="EOP80819.1"/>
    <property type="molecule type" value="Genomic_DNA"/>
</dbReference>
<feature type="compositionally biased region" description="Basic and acidic residues" evidence="1">
    <location>
        <begin position="1"/>
        <end position="18"/>
    </location>
</feature>
<name>A0A9W5VJ08_BACCE</name>
<accession>A0A9W5VJ08</accession>
<protein>
    <recommendedName>
        <fullName evidence="4">DeoR family transcriptional regulator</fullName>
    </recommendedName>
</protein>
<dbReference type="Proteomes" id="UP000014009">
    <property type="component" value="Unassembled WGS sequence"/>
</dbReference>
<evidence type="ECO:0000313" key="3">
    <source>
        <dbReference type="Proteomes" id="UP000014009"/>
    </source>
</evidence>
<evidence type="ECO:0000313" key="2">
    <source>
        <dbReference type="EMBL" id="EOP80819.1"/>
    </source>
</evidence>
<organism evidence="2 3">
    <name type="scientific">Bacillus cereus HuB4-4</name>
    <dbReference type="NCBI Taxonomy" id="1053211"/>
    <lineage>
        <taxon>Bacteria</taxon>
        <taxon>Bacillati</taxon>
        <taxon>Bacillota</taxon>
        <taxon>Bacilli</taxon>
        <taxon>Bacillales</taxon>
        <taxon>Bacillaceae</taxon>
        <taxon>Bacillus</taxon>
        <taxon>Bacillus cereus group</taxon>
    </lineage>
</organism>